<dbReference type="Proteomes" id="UP000801864">
    <property type="component" value="Unassembled WGS sequence"/>
</dbReference>
<sequence length="87" mass="10179">MVRLWHLKIYCVHVGSKPSQNTCVELKKNTNRFDAAAEDLLAIVTERDSVGRGSRQIHRWIQTQHDGQSFVEYHLFAKSRDGKQRER</sequence>
<name>A0A9P5CEL8_9HYPO</name>
<reference evidence="1 2" key="1">
    <citation type="submission" date="2018-06" db="EMBL/GenBank/DDBJ databases">
        <title>Genome analysis of cellulolytic fungus Trichoderma lentiforme CFAM-422.</title>
        <authorList>
            <person name="Steindorff A.S."/>
            <person name="Formighieri E.F."/>
            <person name="Midorikawa G.E.O."/>
            <person name="Tamietti M.S."/>
            <person name="Ramos E.Z."/>
            <person name="Silva A.S."/>
            <person name="Bon E.P.S."/>
            <person name="Mendes T.D."/>
            <person name="Damaso M.C.T."/>
            <person name="Favaro L.C.L."/>
        </authorList>
    </citation>
    <scope>NUCLEOTIDE SEQUENCE [LARGE SCALE GENOMIC DNA]</scope>
    <source>
        <strain evidence="1 2">CFAM-422</strain>
    </source>
</reference>
<comment type="caution">
    <text evidence="1">The sequence shown here is derived from an EMBL/GenBank/DDBJ whole genome shotgun (WGS) entry which is preliminary data.</text>
</comment>
<dbReference type="AlphaFoldDB" id="A0A9P5CEL8"/>
<evidence type="ECO:0000313" key="2">
    <source>
        <dbReference type="Proteomes" id="UP000801864"/>
    </source>
</evidence>
<dbReference type="EMBL" id="QLNT01000004">
    <property type="protein sequence ID" value="KAF3075091.1"/>
    <property type="molecule type" value="Genomic_DNA"/>
</dbReference>
<keyword evidence="2" id="KW-1185">Reference proteome</keyword>
<organism evidence="1 2">
    <name type="scientific">Trichoderma lentiforme</name>
    <dbReference type="NCBI Taxonomy" id="1567552"/>
    <lineage>
        <taxon>Eukaryota</taxon>
        <taxon>Fungi</taxon>
        <taxon>Dikarya</taxon>
        <taxon>Ascomycota</taxon>
        <taxon>Pezizomycotina</taxon>
        <taxon>Sordariomycetes</taxon>
        <taxon>Hypocreomycetidae</taxon>
        <taxon>Hypocreales</taxon>
        <taxon>Hypocreaceae</taxon>
        <taxon>Trichoderma</taxon>
    </lineage>
</organism>
<gene>
    <name evidence="1" type="ORF">CFAM422_003046</name>
</gene>
<accession>A0A9P5CEL8</accession>
<protein>
    <submittedName>
        <fullName evidence="1">Uncharacterized protein</fullName>
    </submittedName>
</protein>
<proteinExistence type="predicted"/>
<evidence type="ECO:0000313" key="1">
    <source>
        <dbReference type="EMBL" id="KAF3075091.1"/>
    </source>
</evidence>